<accession>A0A1N7JZR4</accession>
<evidence type="ECO:0000256" key="1">
    <source>
        <dbReference type="SAM" id="SignalP"/>
    </source>
</evidence>
<name>A0A1N7JZR4_9RHOB</name>
<keyword evidence="1" id="KW-0732">Signal</keyword>
<dbReference type="EMBL" id="FTOQ01000001">
    <property type="protein sequence ID" value="SIS54694.1"/>
    <property type="molecule type" value="Genomic_DNA"/>
</dbReference>
<dbReference type="RefSeq" id="WP_234990134.1">
    <property type="nucleotide sequence ID" value="NZ_FTOQ01000001.1"/>
</dbReference>
<dbReference type="AlphaFoldDB" id="A0A1N7JZR4"/>
<evidence type="ECO:0000313" key="3">
    <source>
        <dbReference type="Proteomes" id="UP000186684"/>
    </source>
</evidence>
<gene>
    <name evidence="2" type="ORF">SAMN05421759_101338</name>
</gene>
<feature type="signal peptide" evidence="1">
    <location>
        <begin position="1"/>
        <end position="22"/>
    </location>
</feature>
<proteinExistence type="predicted"/>
<evidence type="ECO:0008006" key="4">
    <source>
        <dbReference type="Google" id="ProtNLM"/>
    </source>
</evidence>
<dbReference type="Proteomes" id="UP000186684">
    <property type="component" value="Unassembled WGS sequence"/>
</dbReference>
<protein>
    <recommendedName>
        <fullName evidence="4">Sel1 repeat-containing protein</fullName>
    </recommendedName>
</protein>
<dbReference type="STRING" id="633194.SAMN05421759_101338"/>
<sequence>MRPIPMLSAMLALVALAAPAQAEGEAADEYGTLNPDEMTWESMLDRAEKGETGMVLCSTGYMLTKSGKHGAARALFENCANAGYTGAMTWMGQLDNNGLGGAYDPDAAAEWDRRAADLGDPVGKFNYGLALIRGHGVAQDVDRGRALVDEAAAEGLKVAQRLQGADYDLDEVTPDADNWKYAPLF</sequence>
<organism evidence="2 3">
    <name type="scientific">Roseivivax lentus</name>
    <dbReference type="NCBI Taxonomy" id="633194"/>
    <lineage>
        <taxon>Bacteria</taxon>
        <taxon>Pseudomonadati</taxon>
        <taxon>Pseudomonadota</taxon>
        <taxon>Alphaproteobacteria</taxon>
        <taxon>Rhodobacterales</taxon>
        <taxon>Roseobacteraceae</taxon>
        <taxon>Roseivivax</taxon>
    </lineage>
</organism>
<dbReference type="Gene3D" id="1.25.40.10">
    <property type="entry name" value="Tetratricopeptide repeat domain"/>
    <property type="match status" value="1"/>
</dbReference>
<feature type="chain" id="PRO_5012297738" description="Sel1 repeat-containing protein" evidence="1">
    <location>
        <begin position="23"/>
        <end position="185"/>
    </location>
</feature>
<reference evidence="3" key="1">
    <citation type="submission" date="2017-01" db="EMBL/GenBank/DDBJ databases">
        <authorList>
            <person name="Varghese N."/>
            <person name="Submissions S."/>
        </authorList>
    </citation>
    <scope>NUCLEOTIDE SEQUENCE [LARGE SCALE GENOMIC DNA]</scope>
    <source>
        <strain evidence="3">DSM 29430</strain>
    </source>
</reference>
<evidence type="ECO:0000313" key="2">
    <source>
        <dbReference type="EMBL" id="SIS54694.1"/>
    </source>
</evidence>
<dbReference type="InterPro" id="IPR011990">
    <property type="entry name" value="TPR-like_helical_dom_sf"/>
</dbReference>
<dbReference type="SUPFAM" id="SSF81901">
    <property type="entry name" value="HCP-like"/>
    <property type="match status" value="1"/>
</dbReference>
<keyword evidence="3" id="KW-1185">Reference proteome</keyword>